<organism evidence="1 2">
    <name type="scientific">Candidatus Uhrbacteria bacterium GW2011_GWD2_52_7</name>
    <dbReference type="NCBI Taxonomy" id="1618989"/>
    <lineage>
        <taxon>Bacteria</taxon>
        <taxon>Candidatus Uhriibacteriota</taxon>
    </lineage>
</organism>
<dbReference type="EMBL" id="LCRD01000032">
    <property type="protein sequence ID" value="KKW29825.1"/>
    <property type="molecule type" value="Genomic_DNA"/>
</dbReference>
<dbReference type="Proteomes" id="UP000034846">
    <property type="component" value="Unassembled WGS sequence"/>
</dbReference>
<proteinExistence type="predicted"/>
<dbReference type="Pfam" id="PF00023">
    <property type="entry name" value="Ank"/>
    <property type="match status" value="1"/>
</dbReference>
<sequence length="66" mass="6827">MTPLPSNRMLDRGVDVNARDDKDMPLLMAAAAAGHDAVLALLLGKGADVNGVITKGPRQGTTALML</sequence>
<dbReference type="SUPFAM" id="SSF48403">
    <property type="entry name" value="Ankyrin repeat"/>
    <property type="match status" value="1"/>
</dbReference>
<dbReference type="Gene3D" id="1.25.40.20">
    <property type="entry name" value="Ankyrin repeat-containing domain"/>
    <property type="match status" value="1"/>
</dbReference>
<dbReference type="InterPro" id="IPR036770">
    <property type="entry name" value="Ankyrin_rpt-contain_sf"/>
</dbReference>
<dbReference type="AlphaFoldDB" id="A0A0G1XFY4"/>
<protein>
    <submittedName>
        <fullName evidence="1">Ankyrin</fullName>
    </submittedName>
</protein>
<gene>
    <name evidence="1" type="ORF">UY72_C0032G0001</name>
</gene>
<feature type="non-terminal residue" evidence="1">
    <location>
        <position position="66"/>
    </location>
</feature>
<evidence type="ECO:0000313" key="1">
    <source>
        <dbReference type="EMBL" id="KKW29825.1"/>
    </source>
</evidence>
<name>A0A0G1XFY4_9BACT</name>
<evidence type="ECO:0000313" key="2">
    <source>
        <dbReference type="Proteomes" id="UP000034846"/>
    </source>
</evidence>
<reference evidence="1 2" key="1">
    <citation type="journal article" date="2015" name="Nature">
        <title>rRNA introns, odd ribosomes, and small enigmatic genomes across a large radiation of phyla.</title>
        <authorList>
            <person name="Brown C.T."/>
            <person name="Hug L.A."/>
            <person name="Thomas B.C."/>
            <person name="Sharon I."/>
            <person name="Castelle C.J."/>
            <person name="Singh A."/>
            <person name="Wilkins M.J."/>
            <person name="Williams K.H."/>
            <person name="Banfield J.F."/>
        </authorList>
    </citation>
    <scope>NUCLEOTIDE SEQUENCE [LARGE SCALE GENOMIC DNA]</scope>
</reference>
<dbReference type="InterPro" id="IPR002110">
    <property type="entry name" value="Ankyrin_rpt"/>
</dbReference>
<accession>A0A0G1XFY4</accession>
<comment type="caution">
    <text evidence="1">The sequence shown here is derived from an EMBL/GenBank/DDBJ whole genome shotgun (WGS) entry which is preliminary data.</text>
</comment>